<keyword evidence="2" id="KW-0479">Metal-binding</keyword>
<keyword evidence="3" id="KW-0677">Repeat</keyword>
<protein>
    <submittedName>
        <fullName evidence="10">Putative zinc finger protein</fullName>
    </submittedName>
</protein>
<evidence type="ECO:0000256" key="8">
    <source>
        <dbReference type="PROSITE-ProRule" id="PRU00042"/>
    </source>
</evidence>
<dbReference type="InterPro" id="IPR013087">
    <property type="entry name" value="Znf_C2H2_type"/>
</dbReference>
<comment type="subcellular location">
    <subcellularLocation>
        <location evidence="1">Nucleus</location>
    </subcellularLocation>
</comment>
<evidence type="ECO:0000256" key="5">
    <source>
        <dbReference type="ARBA" id="ARBA00022833"/>
    </source>
</evidence>
<dbReference type="Pfam" id="PF00096">
    <property type="entry name" value="zf-C2H2"/>
    <property type="match status" value="2"/>
</dbReference>
<accession>A0A0K8R415</accession>
<comment type="similarity">
    <text evidence="7">Belongs to the snail C2H2-type zinc-finger protein family.</text>
</comment>
<dbReference type="AlphaFoldDB" id="A0A0K8R415"/>
<dbReference type="PANTHER" id="PTHR24388:SF54">
    <property type="entry name" value="PROTEIN ESCARGOT"/>
    <property type="match status" value="1"/>
</dbReference>
<evidence type="ECO:0000313" key="10">
    <source>
        <dbReference type="EMBL" id="JAA65907.1"/>
    </source>
</evidence>
<dbReference type="PANTHER" id="PTHR24388">
    <property type="entry name" value="ZINC FINGER PROTEIN"/>
    <property type="match status" value="1"/>
</dbReference>
<name>A0A0K8R415_IXORI</name>
<dbReference type="GO" id="GO:0000978">
    <property type="term" value="F:RNA polymerase II cis-regulatory region sequence-specific DNA binding"/>
    <property type="evidence" value="ECO:0007669"/>
    <property type="project" value="TreeGrafter"/>
</dbReference>
<reference evidence="10" key="1">
    <citation type="submission" date="2012-12" db="EMBL/GenBank/DDBJ databases">
        <title>Identification and characterization of a phenylalanine ammonia-lyase gene family in Isatis indigotica Fort.</title>
        <authorList>
            <person name="Liu Q."/>
            <person name="Chen J."/>
            <person name="Zhou X."/>
            <person name="Di P."/>
            <person name="Xiao Y."/>
            <person name="Xuan H."/>
            <person name="Zhang L."/>
            <person name="Chen W."/>
        </authorList>
    </citation>
    <scope>NUCLEOTIDE SEQUENCE</scope>
    <source>
        <tissue evidence="10">Salivary gland</tissue>
    </source>
</reference>
<dbReference type="PROSITE" id="PS50157">
    <property type="entry name" value="ZINC_FINGER_C2H2_2"/>
    <property type="match status" value="2"/>
</dbReference>
<sequence>MLIMPTEHFDGQAIQGNTTCPAYCRRSKFGCCFCSHATADPRKLVEHLTDLACRLFEGFECHPCSRSFPDRCAFTRHQRMHTEGGSFKCTLCPIEFRSSRDLTIHMATHAGEKTPQSA</sequence>
<keyword evidence="4 8" id="KW-0863">Zinc-finger</keyword>
<dbReference type="SUPFAM" id="SSF57667">
    <property type="entry name" value="beta-beta-alpha zinc fingers"/>
    <property type="match status" value="1"/>
</dbReference>
<evidence type="ECO:0000259" key="9">
    <source>
        <dbReference type="PROSITE" id="PS50157"/>
    </source>
</evidence>
<proteinExistence type="evidence at transcript level"/>
<evidence type="ECO:0000256" key="1">
    <source>
        <dbReference type="ARBA" id="ARBA00004123"/>
    </source>
</evidence>
<dbReference type="EMBL" id="GADI01007901">
    <property type="protein sequence ID" value="JAA65907.1"/>
    <property type="molecule type" value="mRNA"/>
</dbReference>
<dbReference type="GO" id="GO:0008270">
    <property type="term" value="F:zinc ion binding"/>
    <property type="evidence" value="ECO:0007669"/>
    <property type="project" value="UniProtKB-KW"/>
</dbReference>
<dbReference type="InterPro" id="IPR036236">
    <property type="entry name" value="Znf_C2H2_sf"/>
</dbReference>
<evidence type="ECO:0000256" key="2">
    <source>
        <dbReference type="ARBA" id="ARBA00022723"/>
    </source>
</evidence>
<dbReference type="GO" id="GO:0000981">
    <property type="term" value="F:DNA-binding transcription factor activity, RNA polymerase II-specific"/>
    <property type="evidence" value="ECO:0007669"/>
    <property type="project" value="TreeGrafter"/>
</dbReference>
<evidence type="ECO:0000256" key="3">
    <source>
        <dbReference type="ARBA" id="ARBA00022737"/>
    </source>
</evidence>
<dbReference type="PROSITE" id="PS00028">
    <property type="entry name" value="ZINC_FINGER_C2H2_1"/>
    <property type="match status" value="2"/>
</dbReference>
<dbReference type="InterPro" id="IPR050527">
    <property type="entry name" value="Snail/Krueppel_Znf"/>
</dbReference>
<dbReference type="SMART" id="SM00355">
    <property type="entry name" value="ZnF_C2H2"/>
    <property type="match status" value="3"/>
</dbReference>
<keyword evidence="5" id="KW-0862">Zinc</keyword>
<dbReference type="GO" id="GO:0005634">
    <property type="term" value="C:nucleus"/>
    <property type="evidence" value="ECO:0007669"/>
    <property type="project" value="UniProtKB-SubCell"/>
</dbReference>
<evidence type="ECO:0000256" key="4">
    <source>
        <dbReference type="ARBA" id="ARBA00022771"/>
    </source>
</evidence>
<evidence type="ECO:0000256" key="6">
    <source>
        <dbReference type="ARBA" id="ARBA00023242"/>
    </source>
</evidence>
<keyword evidence="6" id="KW-0539">Nucleus</keyword>
<evidence type="ECO:0000256" key="7">
    <source>
        <dbReference type="ARBA" id="ARBA00037948"/>
    </source>
</evidence>
<feature type="domain" description="C2H2-type" evidence="9">
    <location>
        <begin position="59"/>
        <end position="86"/>
    </location>
</feature>
<dbReference type="Gene3D" id="3.30.160.60">
    <property type="entry name" value="Classic Zinc Finger"/>
    <property type="match status" value="2"/>
</dbReference>
<feature type="domain" description="C2H2-type" evidence="9">
    <location>
        <begin position="87"/>
        <end position="114"/>
    </location>
</feature>
<organism evidence="10">
    <name type="scientific">Ixodes ricinus</name>
    <name type="common">Common tick</name>
    <name type="synonym">Acarus ricinus</name>
    <dbReference type="NCBI Taxonomy" id="34613"/>
    <lineage>
        <taxon>Eukaryota</taxon>
        <taxon>Metazoa</taxon>
        <taxon>Ecdysozoa</taxon>
        <taxon>Arthropoda</taxon>
        <taxon>Chelicerata</taxon>
        <taxon>Arachnida</taxon>
        <taxon>Acari</taxon>
        <taxon>Parasitiformes</taxon>
        <taxon>Ixodida</taxon>
        <taxon>Ixodoidea</taxon>
        <taxon>Ixodidae</taxon>
        <taxon>Ixodinae</taxon>
        <taxon>Ixodes</taxon>
    </lineage>
</organism>